<gene>
    <name evidence="1" type="ORF">Esi_0570_0005</name>
</gene>
<evidence type="ECO:0000313" key="1">
    <source>
        <dbReference type="EMBL" id="CBJ33717.1"/>
    </source>
</evidence>
<dbReference type="InParanoid" id="D7G4N0"/>
<proteinExistence type="predicted"/>
<dbReference type="EMBL" id="FN649760">
    <property type="protein sequence ID" value="CBJ33717.1"/>
    <property type="molecule type" value="Genomic_DNA"/>
</dbReference>
<reference evidence="1 2" key="1">
    <citation type="journal article" date="2010" name="Nature">
        <title>The Ectocarpus genome and the independent evolution of multicellularity in brown algae.</title>
        <authorList>
            <person name="Cock J.M."/>
            <person name="Sterck L."/>
            <person name="Rouze P."/>
            <person name="Scornet D."/>
            <person name="Allen A.E."/>
            <person name="Amoutzias G."/>
            <person name="Anthouard V."/>
            <person name="Artiguenave F."/>
            <person name="Aury J.M."/>
            <person name="Badger J.H."/>
            <person name="Beszteri B."/>
            <person name="Billiau K."/>
            <person name="Bonnet E."/>
            <person name="Bothwell J.H."/>
            <person name="Bowler C."/>
            <person name="Boyen C."/>
            <person name="Brownlee C."/>
            <person name="Carrano C.J."/>
            <person name="Charrier B."/>
            <person name="Cho G.Y."/>
            <person name="Coelho S.M."/>
            <person name="Collen J."/>
            <person name="Corre E."/>
            <person name="Da Silva C."/>
            <person name="Delage L."/>
            <person name="Delaroque N."/>
            <person name="Dittami S.M."/>
            <person name="Doulbeau S."/>
            <person name="Elias M."/>
            <person name="Farnham G."/>
            <person name="Gachon C.M."/>
            <person name="Gschloessl B."/>
            <person name="Heesch S."/>
            <person name="Jabbari K."/>
            <person name="Jubin C."/>
            <person name="Kawai H."/>
            <person name="Kimura K."/>
            <person name="Kloareg B."/>
            <person name="Kupper F.C."/>
            <person name="Lang D."/>
            <person name="Le Bail A."/>
            <person name="Leblanc C."/>
            <person name="Lerouge P."/>
            <person name="Lohr M."/>
            <person name="Lopez P.J."/>
            <person name="Martens C."/>
            <person name="Maumus F."/>
            <person name="Michel G."/>
            <person name="Miranda-Saavedra D."/>
            <person name="Morales J."/>
            <person name="Moreau H."/>
            <person name="Motomura T."/>
            <person name="Nagasato C."/>
            <person name="Napoli C.A."/>
            <person name="Nelson D.R."/>
            <person name="Nyvall-Collen P."/>
            <person name="Peters A.F."/>
            <person name="Pommier C."/>
            <person name="Potin P."/>
            <person name="Poulain J."/>
            <person name="Quesneville H."/>
            <person name="Read B."/>
            <person name="Rensing S.A."/>
            <person name="Ritter A."/>
            <person name="Rousvoal S."/>
            <person name="Samanta M."/>
            <person name="Samson G."/>
            <person name="Schroeder D.C."/>
            <person name="Segurens B."/>
            <person name="Strittmatter M."/>
            <person name="Tonon T."/>
            <person name="Tregear J.W."/>
            <person name="Valentin K."/>
            <person name="von Dassow P."/>
            <person name="Yamagishi T."/>
            <person name="Van de Peer Y."/>
            <person name="Wincker P."/>
        </authorList>
    </citation>
    <scope>NUCLEOTIDE SEQUENCE [LARGE SCALE GENOMIC DNA]</scope>
    <source>
        <strain evidence="2">Ec32 / CCAP1310/4</strain>
    </source>
</reference>
<evidence type="ECO:0000313" key="2">
    <source>
        <dbReference type="Proteomes" id="UP000002630"/>
    </source>
</evidence>
<keyword evidence="2" id="KW-1185">Reference proteome</keyword>
<dbReference type="Proteomes" id="UP000002630">
    <property type="component" value="Unassembled WGS sequence"/>
</dbReference>
<dbReference type="AlphaFoldDB" id="D7G4N0"/>
<sequence length="67" mass="7698">MLPEFGDRDRIALWSTTVLPACLQRNGRNPLVVSLFDLHHTHRAMEGAMGSYYHGFAREHIVVIFFV</sequence>
<name>D7G4N0_ECTSI</name>
<organism evidence="1 2">
    <name type="scientific">Ectocarpus siliculosus</name>
    <name type="common">Brown alga</name>
    <name type="synonym">Conferva siliculosa</name>
    <dbReference type="NCBI Taxonomy" id="2880"/>
    <lineage>
        <taxon>Eukaryota</taxon>
        <taxon>Sar</taxon>
        <taxon>Stramenopiles</taxon>
        <taxon>Ochrophyta</taxon>
        <taxon>PX clade</taxon>
        <taxon>Phaeophyceae</taxon>
        <taxon>Ectocarpales</taxon>
        <taxon>Ectocarpaceae</taxon>
        <taxon>Ectocarpus</taxon>
    </lineage>
</organism>
<accession>D7G4N0</accession>
<protein>
    <submittedName>
        <fullName evidence="1">Uncharacterized protein</fullName>
    </submittedName>
</protein>